<dbReference type="Proteomes" id="UP000078240">
    <property type="component" value="Unassembled WGS sequence"/>
</dbReference>
<gene>
    <name evidence="1" type="ORF">VFPBJ_07781</name>
</gene>
<dbReference type="AlphaFoldDB" id="A0A179GJL3"/>
<evidence type="ECO:0000313" key="2">
    <source>
        <dbReference type="Proteomes" id="UP000078240"/>
    </source>
</evidence>
<proteinExistence type="predicted"/>
<dbReference type="Pfam" id="PF12296">
    <property type="entry name" value="HsbA"/>
    <property type="match status" value="1"/>
</dbReference>
<evidence type="ECO:0000313" key="1">
    <source>
        <dbReference type="EMBL" id="OAQ77309.1"/>
    </source>
</evidence>
<comment type="caution">
    <text evidence="1">The sequence shown here is derived from an EMBL/GenBank/DDBJ whole genome shotgun (WGS) entry which is preliminary data.</text>
</comment>
<organism evidence="1 2">
    <name type="scientific">Purpureocillium lilacinum</name>
    <name type="common">Paecilomyces lilacinus</name>
    <dbReference type="NCBI Taxonomy" id="33203"/>
    <lineage>
        <taxon>Eukaryota</taxon>
        <taxon>Fungi</taxon>
        <taxon>Dikarya</taxon>
        <taxon>Ascomycota</taxon>
        <taxon>Pezizomycotina</taxon>
        <taxon>Sordariomycetes</taxon>
        <taxon>Hypocreomycetidae</taxon>
        <taxon>Hypocreales</taxon>
        <taxon>Ophiocordycipitaceae</taxon>
        <taxon>Purpureocillium</taxon>
    </lineage>
</organism>
<dbReference type="PANTHER" id="PTHR38123:SF1">
    <property type="entry name" value="HYDROPHOBIC SURFACE BINDING PROTEIN"/>
    <property type="match status" value="1"/>
</dbReference>
<dbReference type="GO" id="GO:0005576">
    <property type="term" value="C:extracellular region"/>
    <property type="evidence" value="ECO:0007669"/>
    <property type="project" value="TreeGrafter"/>
</dbReference>
<dbReference type="PANTHER" id="PTHR38123">
    <property type="entry name" value="CELL WALL SERINE-THREONINE-RICH GALACTOMANNOPROTEIN MP1 (AFU_ORTHOLOGUE AFUA_4G03240)"/>
    <property type="match status" value="1"/>
</dbReference>
<sequence>MQPNDSTSSDPPAPAAADAAAIIATISGITEAARDFDKTTANWDGGLLGAVSILTKSGNLTKDTNNGAAIAEAADPLTVPEAETVAAAFRELADVLSKAIDTTIAAKPRFEAIRFLGTSAVGKILDGLRSAAVAFNDAVTRKAPAELVDTAKAIFAQIDGHFVRGLAVFPLSGNGAPGVKRSSGNTE</sequence>
<dbReference type="Gene3D" id="1.20.1280.140">
    <property type="match status" value="1"/>
</dbReference>
<dbReference type="EMBL" id="LSBH01000006">
    <property type="protein sequence ID" value="OAQ77309.1"/>
    <property type="molecule type" value="Genomic_DNA"/>
</dbReference>
<dbReference type="InterPro" id="IPR021054">
    <property type="entry name" value="Cell_wall_mannoprotein_1"/>
</dbReference>
<reference evidence="1 2" key="1">
    <citation type="submission" date="2016-01" db="EMBL/GenBank/DDBJ databases">
        <title>Biosynthesis of antibiotic leucinostatins and their inhibition on Phytophthora in bio-control Purpureocillium lilacinum.</title>
        <authorList>
            <person name="Wang G."/>
            <person name="Liu Z."/>
            <person name="Lin R."/>
            <person name="Li E."/>
            <person name="Mao Z."/>
            <person name="Ling J."/>
            <person name="Yin W."/>
            <person name="Xie B."/>
        </authorList>
    </citation>
    <scope>NUCLEOTIDE SEQUENCE [LARGE SCALE GENOMIC DNA]</scope>
    <source>
        <strain evidence="1">PLBJ-1</strain>
    </source>
</reference>
<protein>
    <submittedName>
        <fullName evidence="1">Hydrophobic surface binding protein A domain-containing protein</fullName>
    </submittedName>
</protein>
<accession>A0A179GJL3</accession>
<name>A0A179GJL3_PURLI</name>